<dbReference type="GO" id="GO:0000155">
    <property type="term" value="F:phosphorelay sensor kinase activity"/>
    <property type="evidence" value="ECO:0007669"/>
    <property type="project" value="InterPro"/>
</dbReference>
<comment type="caution">
    <text evidence="9">The sequence shown here is derived from an EMBL/GenBank/DDBJ whole genome shotgun (WGS) entry which is preliminary data.</text>
</comment>
<proteinExistence type="predicted"/>
<dbReference type="PANTHER" id="PTHR24421:SF63">
    <property type="entry name" value="SENSOR HISTIDINE KINASE DESK"/>
    <property type="match status" value="1"/>
</dbReference>
<dbReference type="AlphaFoldDB" id="A0A329QMS1"/>
<dbReference type="PANTHER" id="PTHR24421">
    <property type="entry name" value="NITRATE/NITRITE SENSOR PROTEIN NARX-RELATED"/>
    <property type="match status" value="1"/>
</dbReference>
<dbReference type="InterPro" id="IPR011712">
    <property type="entry name" value="Sig_transdc_His_kin_sub3_dim/P"/>
</dbReference>
<evidence type="ECO:0000313" key="10">
    <source>
        <dbReference type="Proteomes" id="UP000250642"/>
    </source>
</evidence>
<dbReference type="RefSeq" id="WP_113054221.1">
    <property type="nucleotide sequence ID" value="NZ_QEVW01000011.1"/>
</dbReference>
<dbReference type="InterPro" id="IPR003594">
    <property type="entry name" value="HATPase_dom"/>
</dbReference>
<keyword evidence="4 9" id="KW-0418">Kinase</keyword>
<dbReference type="Pfam" id="PF02518">
    <property type="entry name" value="HATPase_c"/>
    <property type="match status" value="1"/>
</dbReference>
<keyword evidence="6" id="KW-0175">Coiled coil</keyword>
<feature type="transmembrane region" description="Helical" evidence="7">
    <location>
        <begin position="129"/>
        <end position="150"/>
    </location>
</feature>
<keyword evidence="3" id="KW-0808">Transferase</keyword>
<keyword evidence="7" id="KW-1133">Transmembrane helix</keyword>
<feature type="transmembrane region" description="Helical" evidence="7">
    <location>
        <begin position="38"/>
        <end position="56"/>
    </location>
</feature>
<dbReference type="Pfam" id="PF23540">
    <property type="entry name" value="DesK_N"/>
    <property type="match status" value="1"/>
</dbReference>
<feature type="domain" description="Histidine kinase/HSP90-like ATPase" evidence="8">
    <location>
        <begin position="278"/>
        <end position="368"/>
    </location>
</feature>
<name>A0A329QMS1_9BACL</name>
<evidence type="ECO:0000256" key="7">
    <source>
        <dbReference type="SAM" id="Phobius"/>
    </source>
</evidence>
<comment type="catalytic activity">
    <reaction evidence="1">
        <text>ATP + protein L-histidine = ADP + protein N-phospho-L-histidine.</text>
        <dbReference type="EC" id="2.7.13.3"/>
    </reaction>
</comment>
<gene>
    <name evidence="9" type="ORF">DC345_17905</name>
</gene>
<accession>A0A329QMS1</accession>
<dbReference type="GO" id="GO:0016020">
    <property type="term" value="C:membrane"/>
    <property type="evidence" value="ECO:0007669"/>
    <property type="project" value="InterPro"/>
</dbReference>
<dbReference type="SUPFAM" id="SSF55874">
    <property type="entry name" value="ATPase domain of HSP90 chaperone/DNA topoisomerase II/histidine kinase"/>
    <property type="match status" value="1"/>
</dbReference>
<dbReference type="InterPro" id="IPR056374">
    <property type="entry name" value="DesK/YvfT_N"/>
</dbReference>
<evidence type="ECO:0000259" key="8">
    <source>
        <dbReference type="SMART" id="SM00387"/>
    </source>
</evidence>
<evidence type="ECO:0000313" key="9">
    <source>
        <dbReference type="EMBL" id="RAW13665.1"/>
    </source>
</evidence>
<evidence type="ECO:0000256" key="5">
    <source>
        <dbReference type="ARBA" id="ARBA00023012"/>
    </source>
</evidence>
<dbReference type="CDD" id="cd16917">
    <property type="entry name" value="HATPase_UhpB-NarQ-NarX-like"/>
    <property type="match status" value="1"/>
</dbReference>
<evidence type="ECO:0000256" key="2">
    <source>
        <dbReference type="ARBA" id="ARBA00012438"/>
    </source>
</evidence>
<evidence type="ECO:0000256" key="3">
    <source>
        <dbReference type="ARBA" id="ARBA00022679"/>
    </source>
</evidence>
<keyword evidence="5" id="KW-0902">Two-component regulatory system</keyword>
<organism evidence="9 10">
    <name type="scientific">Paenibacillus taichungensis</name>
    <dbReference type="NCBI Taxonomy" id="484184"/>
    <lineage>
        <taxon>Bacteria</taxon>
        <taxon>Bacillati</taxon>
        <taxon>Bacillota</taxon>
        <taxon>Bacilli</taxon>
        <taxon>Bacillales</taxon>
        <taxon>Paenibacillaceae</taxon>
        <taxon>Paenibacillus</taxon>
    </lineage>
</organism>
<keyword evidence="7" id="KW-0472">Membrane</keyword>
<dbReference type="Pfam" id="PF07730">
    <property type="entry name" value="HisKA_3"/>
    <property type="match status" value="1"/>
</dbReference>
<dbReference type="Gene3D" id="1.20.5.1930">
    <property type="match status" value="1"/>
</dbReference>
<evidence type="ECO:0000256" key="6">
    <source>
        <dbReference type="SAM" id="Coils"/>
    </source>
</evidence>
<dbReference type="InterPro" id="IPR036890">
    <property type="entry name" value="HATPase_C_sf"/>
</dbReference>
<feature type="transmembrane region" description="Helical" evidence="7">
    <location>
        <begin position="12"/>
        <end position="31"/>
    </location>
</feature>
<dbReference type="EMBL" id="QEVW01000011">
    <property type="protein sequence ID" value="RAW13665.1"/>
    <property type="molecule type" value="Genomic_DNA"/>
</dbReference>
<dbReference type="Gene3D" id="3.30.565.10">
    <property type="entry name" value="Histidine kinase-like ATPase, C-terminal domain"/>
    <property type="match status" value="1"/>
</dbReference>
<evidence type="ECO:0000256" key="1">
    <source>
        <dbReference type="ARBA" id="ARBA00000085"/>
    </source>
</evidence>
<reference evidence="9 10" key="1">
    <citation type="submission" date="2018-04" db="EMBL/GenBank/DDBJ databases">
        <title>Paenibacillus taichungensis Genome sequencing and assembly.</title>
        <authorList>
            <person name="Xu J."/>
            <person name="Rensing C."/>
            <person name="Mazhar H.S."/>
        </authorList>
    </citation>
    <scope>NUCLEOTIDE SEQUENCE [LARGE SCALE GENOMIC DNA]</scope>
    <source>
        <strain evidence="9 10">NC1</strain>
    </source>
</reference>
<keyword evidence="7" id="KW-0812">Transmembrane</keyword>
<dbReference type="SMART" id="SM00387">
    <property type="entry name" value="HATPase_c"/>
    <property type="match status" value="1"/>
</dbReference>
<dbReference type="Proteomes" id="UP000250642">
    <property type="component" value="Unassembled WGS sequence"/>
</dbReference>
<dbReference type="GO" id="GO:0046983">
    <property type="term" value="F:protein dimerization activity"/>
    <property type="evidence" value="ECO:0007669"/>
    <property type="project" value="InterPro"/>
</dbReference>
<sequence length="377" mass="43367">MLQHFELFPKRYGFYPYIWMIYLAMPIYYLWNAQGHEWYIGVTSFIVFILTYRQLYMTSGTSLFSYWLSLQMLCVLVLSLVIDPNMFFLGFFTANFIGWYTEKRQFRMFLVIFAIVQTIPIALKIQYLSAYRLMFFAPFYLIMLASPFGIRSMLDRQKLEAQLDEAQQHIKELIKREERMRIARDLHDTMGHTLSLITLKSELVTKLIVKNPERALQEAREIERTSRAALREVRQLVSDMRAISMVDALADAKEMLKSADIELQLIGEQRLFHDVPDLTQNMASLCLLEAVTNIVKHSKATCCVIKLERTHEGISIRVKDNGNGISPDDHQGNGLKGMSERLNLIDGSLQISSDSGGTDLVLSFPLIATEHQGGIRA</sequence>
<feature type="transmembrane region" description="Helical" evidence="7">
    <location>
        <begin position="68"/>
        <end position="94"/>
    </location>
</feature>
<feature type="coiled-coil region" evidence="6">
    <location>
        <begin position="156"/>
        <end position="183"/>
    </location>
</feature>
<evidence type="ECO:0000256" key="4">
    <source>
        <dbReference type="ARBA" id="ARBA00022777"/>
    </source>
</evidence>
<dbReference type="InterPro" id="IPR050482">
    <property type="entry name" value="Sensor_HK_TwoCompSys"/>
</dbReference>
<feature type="transmembrane region" description="Helical" evidence="7">
    <location>
        <begin position="106"/>
        <end position="123"/>
    </location>
</feature>
<protein>
    <recommendedName>
        <fullName evidence="2">histidine kinase</fullName>
        <ecNumber evidence="2">2.7.13.3</ecNumber>
    </recommendedName>
</protein>
<dbReference type="EC" id="2.7.13.3" evidence="2"/>